<dbReference type="AlphaFoldDB" id="A0A835PJG8"/>
<evidence type="ECO:0000313" key="3">
    <source>
        <dbReference type="Proteomes" id="UP000636800"/>
    </source>
</evidence>
<evidence type="ECO:0000313" key="2">
    <source>
        <dbReference type="EMBL" id="KAG0453346.1"/>
    </source>
</evidence>
<organism evidence="2 3">
    <name type="scientific">Vanilla planifolia</name>
    <name type="common">Vanilla</name>
    <dbReference type="NCBI Taxonomy" id="51239"/>
    <lineage>
        <taxon>Eukaryota</taxon>
        <taxon>Viridiplantae</taxon>
        <taxon>Streptophyta</taxon>
        <taxon>Embryophyta</taxon>
        <taxon>Tracheophyta</taxon>
        <taxon>Spermatophyta</taxon>
        <taxon>Magnoliopsida</taxon>
        <taxon>Liliopsida</taxon>
        <taxon>Asparagales</taxon>
        <taxon>Orchidaceae</taxon>
        <taxon>Vanilloideae</taxon>
        <taxon>Vanilleae</taxon>
        <taxon>Vanilla</taxon>
    </lineage>
</organism>
<name>A0A835PJG8_VANPL</name>
<dbReference type="Proteomes" id="UP000636800">
    <property type="component" value="Unassembled WGS sequence"/>
</dbReference>
<feature type="region of interest" description="Disordered" evidence="1">
    <location>
        <begin position="1"/>
        <end position="57"/>
    </location>
</feature>
<protein>
    <submittedName>
        <fullName evidence="2">Uncharacterized protein</fullName>
    </submittedName>
</protein>
<dbReference type="OrthoDB" id="640735at2759"/>
<dbReference type="EMBL" id="JADCNL010000014">
    <property type="protein sequence ID" value="KAG0453346.1"/>
    <property type="molecule type" value="Genomic_DNA"/>
</dbReference>
<evidence type="ECO:0000256" key="1">
    <source>
        <dbReference type="SAM" id="MobiDB-lite"/>
    </source>
</evidence>
<comment type="caution">
    <text evidence="2">The sequence shown here is derived from an EMBL/GenBank/DDBJ whole genome shotgun (WGS) entry which is preliminary data.</text>
</comment>
<proteinExistence type="predicted"/>
<gene>
    <name evidence="2" type="ORF">HPP92_026010</name>
</gene>
<accession>A0A835PJG8</accession>
<keyword evidence="3" id="KW-1185">Reference proteome</keyword>
<sequence>MKHLEKKSLKQNEFKKSSNKKEKSMDDPNRVLSKIEGRREDGRNPKAEFWLLKRDER</sequence>
<reference evidence="2 3" key="1">
    <citation type="journal article" date="2020" name="Nat. Food">
        <title>A phased Vanilla planifolia genome enables genetic improvement of flavour and production.</title>
        <authorList>
            <person name="Hasing T."/>
            <person name="Tang H."/>
            <person name="Brym M."/>
            <person name="Khazi F."/>
            <person name="Huang T."/>
            <person name="Chambers A.H."/>
        </authorList>
    </citation>
    <scope>NUCLEOTIDE SEQUENCE [LARGE SCALE GENOMIC DNA]</scope>
    <source>
        <tissue evidence="2">Leaf</tissue>
    </source>
</reference>